<dbReference type="PANTHER" id="PTHR10174:SF222">
    <property type="entry name" value="GH10083P-RELATED"/>
    <property type="match status" value="1"/>
</dbReference>
<organism evidence="2 3">
    <name type="scientific">Bemisia tabaci</name>
    <name type="common">Sweetpotato whitefly</name>
    <name type="synonym">Aleurodes tabaci</name>
    <dbReference type="NCBI Taxonomy" id="7038"/>
    <lineage>
        <taxon>Eukaryota</taxon>
        <taxon>Metazoa</taxon>
        <taxon>Ecdysozoa</taxon>
        <taxon>Arthropoda</taxon>
        <taxon>Hexapoda</taxon>
        <taxon>Insecta</taxon>
        <taxon>Pterygota</taxon>
        <taxon>Neoptera</taxon>
        <taxon>Paraneoptera</taxon>
        <taxon>Hemiptera</taxon>
        <taxon>Sternorrhyncha</taxon>
        <taxon>Aleyrodoidea</taxon>
        <taxon>Aleyrodidae</taxon>
        <taxon>Aleyrodinae</taxon>
        <taxon>Bemisia</taxon>
    </lineage>
</organism>
<dbReference type="Proteomes" id="UP001152759">
    <property type="component" value="Chromosome 8"/>
</dbReference>
<dbReference type="SMART" id="SM00516">
    <property type="entry name" value="SEC14"/>
    <property type="match status" value="1"/>
</dbReference>
<dbReference type="InterPro" id="IPR036273">
    <property type="entry name" value="CRAL/TRIO_N_dom_sf"/>
</dbReference>
<dbReference type="PANTHER" id="PTHR10174">
    <property type="entry name" value="ALPHA-TOCOPHEROL TRANSFER PROTEIN-RELATED"/>
    <property type="match status" value="1"/>
</dbReference>
<evidence type="ECO:0000313" key="2">
    <source>
        <dbReference type="EMBL" id="CAH0394092.1"/>
    </source>
</evidence>
<dbReference type="GO" id="GO:1902936">
    <property type="term" value="F:phosphatidylinositol bisphosphate binding"/>
    <property type="evidence" value="ECO:0007669"/>
    <property type="project" value="TreeGrafter"/>
</dbReference>
<dbReference type="AlphaFoldDB" id="A0A9P0ALS9"/>
<dbReference type="EMBL" id="OU963869">
    <property type="protein sequence ID" value="CAH0394092.1"/>
    <property type="molecule type" value="Genomic_DNA"/>
</dbReference>
<feature type="domain" description="CRAL-TRIO" evidence="1">
    <location>
        <begin position="80"/>
        <end position="237"/>
    </location>
</feature>
<dbReference type="Gene3D" id="1.10.8.20">
    <property type="entry name" value="N-terminal domain of phosphatidylinositol transfer protein sec14p"/>
    <property type="match status" value="1"/>
</dbReference>
<dbReference type="InterPro" id="IPR036865">
    <property type="entry name" value="CRAL-TRIO_dom_sf"/>
</dbReference>
<dbReference type="SUPFAM" id="SSF46938">
    <property type="entry name" value="CRAL/TRIO N-terminal domain"/>
    <property type="match status" value="1"/>
</dbReference>
<evidence type="ECO:0000313" key="3">
    <source>
        <dbReference type="Proteomes" id="UP001152759"/>
    </source>
</evidence>
<accession>A0A9P0ALS9</accession>
<dbReference type="InterPro" id="IPR001251">
    <property type="entry name" value="CRAL-TRIO_dom"/>
</dbReference>
<proteinExistence type="predicted"/>
<gene>
    <name evidence="2" type="ORF">BEMITA_LOCUS12429</name>
</gene>
<dbReference type="PRINTS" id="PR00180">
    <property type="entry name" value="CRETINALDHBP"/>
</dbReference>
<dbReference type="Gene3D" id="3.40.525.10">
    <property type="entry name" value="CRAL-TRIO lipid binding domain"/>
    <property type="match status" value="1"/>
</dbReference>
<reference evidence="2" key="1">
    <citation type="submission" date="2021-12" db="EMBL/GenBank/DDBJ databases">
        <authorList>
            <person name="King R."/>
        </authorList>
    </citation>
    <scope>NUCLEOTIDE SEQUENCE</scope>
</reference>
<sequence length="289" mass="33302">MGNPEIPDETEVAEMIQSLADWLSKQPHLPRIQDDKVLLRKFLVNCKYRVQKAKTKIDQYYSARTAHPEIYLNRDPTSAAIQTISELCPVFPLPRRTPRGELVFVARAEPQIEDIIPMDYLRYLTMVLDVLLLEEDKLDFLVVIDYRGYSFQHFLKFTTIAGLCTELMLEVYPGQYKGTHCVNVPPFIDSIVALLKRAVKPKLRDRVHVHTQLDTFHDVVGKDFLPSDLGGADGSIKELNDMYRKKVESYGDWLKSQENVRSNEELRPAASRDSMEMGIEGSFRRLRVD</sequence>
<dbReference type="Pfam" id="PF00650">
    <property type="entry name" value="CRAL_TRIO"/>
    <property type="match status" value="1"/>
</dbReference>
<dbReference type="KEGG" id="btab:109037204"/>
<keyword evidence="3" id="KW-1185">Reference proteome</keyword>
<evidence type="ECO:0000259" key="1">
    <source>
        <dbReference type="PROSITE" id="PS50191"/>
    </source>
</evidence>
<dbReference type="SUPFAM" id="SSF52087">
    <property type="entry name" value="CRAL/TRIO domain"/>
    <property type="match status" value="1"/>
</dbReference>
<name>A0A9P0ALS9_BEMTA</name>
<dbReference type="PROSITE" id="PS50191">
    <property type="entry name" value="CRAL_TRIO"/>
    <property type="match status" value="1"/>
</dbReference>
<protein>
    <recommendedName>
        <fullName evidence="1">CRAL-TRIO domain-containing protein</fullName>
    </recommendedName>
</protein>
<dbReference type="GO" id="GO:0016020">
    <property type="term" value="C:membrane"/>
    <property type="evidence" value="ECO:0007669"/>
    <property type="project" value="TreeGrafter"/>
</dbReference>
<dbReference type="CDD" id="cd00170">
    <property type="entry name" value="SEC14"/>
    <property type="match status" value="1"/>
</dbReference>